<proteinExistence type="predicted"/>
<reference evidence="1" key="1">
    <citation type="submission" date="2019-06" db="EMBL/GenBank/DDBJ databases">
        <title>Complete genome sequence of Methylogaea oryzae strain JCM16910.</title>
        <authorList>
            <person name="Asakawa S."/>
        </authorList>
    </citation>
    <scope>NUCLEOTIDE SEQUENCE</scope>
    <source>
        <strain evidence="1">E10</strain>
    </source>
</reference>
<dbReference type="AlphaFoldDB" id="A0A8D4VNB7"/>
<name>A0A8D4VNB7_9GAMM</name>
<dbReference type="Proteomes" id="UP000824988">
    <property type="component" value="Chromosome"/>
</dbReference>
<evidence type="ECO:0000313" key="2">
    <source>
        <dbReference type="Proteomes" id="UP000824988"/>
    </source>
</evidence>
<evidence type="ECO:0000313" key="1">
    <source>
        <dbReference type="EMBL" id="BBL70761.1"/>
    </source>
</evidence>
<keyword evidence="2" id="KW-1185">Reference proteome</keyword>
<accession>A0A8D4VNB7</accession>
<organism evidence="1 2">
    <name type="scientific">Methylogaea oryzae</name>
    <dbReference type="NCBI Taxonomy" id="1295382"/>
    <lineage>
        <taxon>Bacteria</taxon>
        <taxon>Pseudomonadati</taxon>
        <taxon>Pseudomonadota</taxon>
        <taxon>Gammaproteobacteria</taxon>
        <taxon>Methylococcales</taxon>
        <taxon>Methylococcaceae</taxon>
        <taxon>Methylogaea</taxon>
    </lineage>
</organism>
<dbReference type="KEGG" id="moz:MoryE10_13670"/>
<sequence length="55" mass="5599">MTITSRPSDRVAAAARARESAQPLKFFQVASPPGAAAKGGDKTEIGVEGMVAAVQ</sequence>
<gene>
    <name evidence="1" type="ORF">MoryE10_13670</name>
</gene>
<dbReference type="EMBL" id="AP019782">
    <property type="protein sequence ID" value="BBL70761.1"/>
    <property type="molecule type" value="Genomic_DNA"/>
</dbReference>
<protein>
    <submittedName>
        <fullName evidence="1">Uncharacterized protein</fullName>
    </submittedName>
</protein>